<evidence type="ECO:0000313" key="3">
    <source>
        <dbReference type="Proteomes" id="UP000439817"/>
    </source>
</evidence>
<name>A0A6G1Y5A0_KLEPN</name>
<dbReference type="EMBL" id="CP063009">
    <property type="protein sequence ID" value="QOU54576.1"/>
    <property type="molecule type" value="Genomic_DNA"/>
</dbReference>
<evidence type="ECO:0000313" key="2">
    <source>
        <dbReference type="EMBL" id="QOU54576.1"/>
    </source>
</evidence>
<proteinExistence type="predicted"/>
<geneLocation type="plasmid" evidence="2 3">
    <name>unnamed1</name>
</geneLocation>
<dbReference type="Proteomes" id="UP000439817">
    <property type="component" value="Plasmid unnamed1"/>
</dbReference>
<evidence type="ECO:0000256" key="1">
    <source>
        <dbReference type="SAM" id="SignalP"/>
    </source>
</evidence>
<reference evidence="2 3" key="1">
    <citation type="journal article" date="2020" name="Antibiotics">
        <title>Molecular Typing, Characterization of Antimicrobial Resistance, Virulence Profiling and Analysis of Whole-Genome Sequence of Clinical Klebsiella pneumoniae Isolates.</title>
        <authorList>
            <person name="Shelenkov A."/>
            <person name="Mikhaylova Y."/>
            <person name="Yanushevich Y."/>
            <person name="Samoilov A."/>
            <person name="Petrova L."/>
            <person name="Fomina V."/>
            <person name="Gusarov V."/>
            <person name="Zamyatin M."/>
            <person name="Shagin D."/>
            <person name="Akimkin V."/>
        </authorList>
    </citation>
    <scope>NUCLEOTIDE SEQUENCE [LARGE SCALE GENOMIC DNA]</scope>
    <source>
        <strain evidence="2 3">CriePir120</strain>
    </source>
</reference>
<keyword evidence="1" id="KW-0732">Signal</keyword>
<feature type="chain" id="PRO_5030985414" evidence="1">
    <location>
        <begin position="27"/>
        <end position="435"/>
    </location>
</feature>
<keyword evidence="2" id="KW-0614">Plasmid</keyword>
<dbReference type="AlphaFoldDB" id="A0A6G1Y5A0"/>
<feature type="signal peptide" evidence="1">
    <location>
        <begin position="1"/>
        <end position="26"/>
    </location>
</feature>
<gene>
    <name evidence="2" type="ORF">GJJ08_027105</name>
</gene>
<dbReference type="RefSeq" id="WP_140410704.1">
    <property type="nucleotide sequence ID" value="NZ_CATIRE010000018.1"/>
</dbReference>
<accession>A0A6G1Y5A0</accession>
<organism evidence="2 3">
    <name type="scientific">Klebsiella pneumoniae</name>
    <dbReference type="NCBI Taxonomy" id="573"/>
    <lineage>
        <taxon>Bacteria</taxon>
        <taxon>Pseudomonadati</taxon>
        <taxon>Pseudomonadota</taxon>
        <taxon>Gammaproteobacteria</taxon>
        <taxon>Enterobacterales</taxon>
        <taxon>Enterobacteriaceae</taxon>
        <taxon>Klebsiella/Raoultella group</taxon>
        <taxon>Klebsiella</taxon>
        <taxon>Klebsiella pneumoniae complex</taxon>
    </lineage>
</organism>
<sequence length="435" mass="48505">MSINNKICYLGAVTCYMALTSSVAISAPAQIIGSVSTGMVTSQIYDSLNDLINNARDAGDYLTIRAAVEAKGAIELWKDSNKELLNVAFSKLDESQRNTINNFRQLTESIGHDTDKKLDNIQKMLDQAHQIVESLPTTHNTYITGFSPRVKPAQSNSSITLRVHGVNLDKSNPVLSLGEHDAQRMLIGPTEIQYTIPINALKGDVDKITVIPLQITYTTLKDGFWNKAFNNRESMSRQLPIVLLPVNMAKYNFIVEVKSENKIIRTFESQYQKFRGKNEDDVKIARPPEGWRWDWSQGVNAFHQIGHGGEAGHCNGIRANESTPDGITHTAHLDRITEFNPLRVVYGPGWQNCSVVGPVYQMTSTTTTNPTESGVINWTDDVKLNLPKDTDSLSLEITTFDGRKRMFSDSGADEFFDVIKGKNEVIIRPKQPTDL</sequence>
<protein>
    <submittedName>
        <fullName evidence="2">Uncharacterized protein</fullName>
    </submittedName>
</protein>